<dbReference type="Proteomes" id="UP000799444">
    <property type="component" value="Unassembled WGS sequence"/>
</dbReference>
<evidence type="ECO:0000256" key="1">
    <source>
        <dbReference type="SAM" id="MobiDB-lite"/>
    </source>
</evidence>
<comment type="caution">
    <text evidence="2">The sequence shown here is derived from an EMBL/GenBank/DDBJ whole genome shotgun (WGS) entry which is preliminary data.</text>
</comment>
<name>A0A9P4QNY4_9PLEO</name>
<proteinExistence type="predicted"/>
<dbReference type="AlphaFoldDB" id="A0A9P4QNY4"/>
<organism evidence="2 3">
    <name type="scientific">Polyplosphaeria fusca</name>
    <dbReference type="NCBI Taxonomy" id="682080"/>
    <lineage>
        <taxon>Eukaryota</taxon>
        <taxon>Fungi</taxon>
        <taxon>Dikarya</taxon>
        <taxon>Ascomycota</taxon>
        <taxon>Pezizomycotina</taxon>
        <taxon>Dothideomycetes</taxon>
        <taxon>Pleosporomycetidae</taxon>
        <taxon>Pleosporales</taxon>
        <taxon>Tetraplosphaeriaceae</taxon>
        <taxon>Polyplosphaeria</taxon>
    </lineage>
</organism>
<feature type="region of interest" description="Disordered" evidence="1">
    <location>
        <begin position="214"/>
        <end position="237"/>
    </location>
</feature>
<accession>A0A9P4QNY4</accession>
<dbReference type="OrthoDB" id="3685058at2759"/>
<gene>
    <name evidence="2" type="ORF">EJ04DRAFT_587393</name>
</gene>
<keyword evidence="3" id="KW-1185">Reference proteome</keyword>
<protein>
    <submittedName>
        <fullName evidence="2">Uncharacterized protein</fullName>
    </submittedName>
</protein>
<dbReference type="EMBL" id="ML996229">
    <property type="protein sequence ID" value="KAF2729984.1"/>
    <property type="molecule type" value="Genomic_DNA"/>
</dbReference>
<evidence type="ECO:0000313" key="2">
    <source>
        <dbReference type="EMBL" id="KAF2729984.1"/>
    </source>
</evidence>
<sequence length="237" mass="26025">MIETIKDMKRGKETYESLNLERTASQILHQMEDKEDNLESTKQRVLANARAIYGPTRHLDIISFAPTSSRRITAAIVEHNPTGRSYIHCCSAKEGTRLAAMEHLLVITEDVMQRLIDKEGVTSSGWLPATPQVQHAINYAASVCGESAVGSVVGSRRGSVQPIDGLHVSPHYSGVEGFQKPGLVRNNSDHHMHQPRESPAVIPRTNSEIMLAPKPVPVGRFPGGQPGRMQWHLGSEG</sequence>
<evidence type="ECO:0000313" key="3">
    <source>
        <dbReference type="Proteomes" id="UP000799444"/>
    </source>
</evidence>
<reference evidence="2" key="1">
    <citation type="journal article" date="2020" name="Stud. Mycol.">
        <title>101 Dothideomycetes genomes: a test case for predicting lifestyles and emergence of pathogens.</title>
        <authorList>
            <person name="Haridas S."/>
            <person name="Albert R."/>
            <person name="Binder M."/>
            <person name="Bloem J."/>
            <person name="Labutti K."/>
            <person name="Salamov A."/>
            <person name="Andreopoulos B."/>
            <person name="Baker S."/>
            <person name="Barry K."/>
            <person name="Bills G."/>
            <person name="Bluhm B."/>
            <person name="Cannon C."/>
            <person name="Castanera R."/>
            <person name="Culley D."/>
            <person name="Daum C."/>
            <person name="Ezra D."/>
            <person name="Gonzalez J."/>
            <person name="Henrissat B."/>
            <person name="Kuo A."/>
            <person name="Liang C."/>
            <person name="Lipzen A."/>
            <person name="Lutzoni F."/>
            <person name="Magnuson J."/>
            <person name="Mondo S."/>
            <person name="Nolan M."/>
            <person name="Ohm R."/>
            <person name="Pangilinan J."/>
            <person name="Park H.-J."/>
            <person name="Ramirez L."/>
            <person name="Alfaro M."/>
            <person name="Sun H."/>
            <person name="Tritt A."/>
            <person name="Yoshinaga Y."/>
            <person name="Zwiers L.-H."/>
            <person name="Turgeon B."/>
            <person name="Goodwin S."/>
            <person name="Spatafora J."/>
            <person name="Crous P."/>
            <person name="Grigoriev I."/>
        </authorList>
    </citation>
    <scope>NUCLEOTIDE SEQUENCE</scope>
    <source>
        <strain evidence="2">CBS 125425</strain>
    </source>
</reference>